<feature type="compositionally biased region" description="Polar residues" evidence="1">
    <location>
        <begin position="1"/>
        <end position="11"/>
    </location>
</feature>
<evidence type="ECO:0008006" key="3">
    <source>
        <dbReference type="Google" id="ProtNLM"/>
    </source>
</evidence>
<protein>
    <recommendedName>
        <fullName evidence="3">Reverse transcriptase domain-containing protein</fullName>
    </recommendedName>
</protein>
<dbReference type="EMBL" id="BKCJ010001678">
    <property type="protein sequence ID" value="GEU43212.1"/>
    <property type="molecule type" value="Genomic_DNA"/>
</dbReference>
<reference evidence="2" key="1">
    <citation type="journal article" date="2019" name="Sci. Rep.">
        <title>Draft genome of Tanacetum cinerariifolium, the natural source of mosquito coil.</title>
        <authorList>
            <person name="Yamashiro T."/>
            <person name="Shiraishi A."/>
            <person name="Satake H."/>
            <person name="Nakayama K."/>
        </authorList>
    </citation>
    <scope>NUCLEOTIDE SEQUENCE</scope>
</reference>
<feature type="region of interest" description="Disordered" evidence="1">
    <location>
        <begin position="1"/>
        <end position="34"/>
    </location>
</feature>
<evidence type="ECO:0000256" key="1">
    <source>
        <dbReference type="SAM" id="MobiDB-lite"/>
    </source>
</evidence>
<organism evidence="2">
    <name type="scientific">Tanacetum cinerariifolium</name>
    <name type="common">Dalmatian daisy</name>
    <name type="synonym">Chrysanthemum cinerariifolium</name>
    <dbReference type="NCBI Taxonomy" id="118510"/>
    <lineage>
        <taxon>Eukaryota</taxon>
        <taxon>Viridiplantae</taxon>
        <taxon>Streptophyta</taxon>
        <taxon>Embryophyta</taxon>
        <taxon>Tracheophyta</taxon>
        <taxon>Spermatophyta</taxon>
        <taxon>Magnoliopsida</taxon>
        <taxon>eudicotyledons</taxon>
        <taxon>Gunneridae</taxon>
        <taxon>Pentapetalae</taxon>
        <taxon>asterids</taxon>
        <taxon>campanulids</taxon>
        <taxon>Asterales</taxon>
        <taxon>Asteraceae</taxon>
        <taxon>Asteroideae</taxon>
        <taxon>Anthemideae</taxon>
        <taxon>Anthemidinae</taxon>
        <taxon>Tanacetum</taxon>
    </lineage>
</organism>
<sequence length="560" mass="64097">NSCVYDPNPNSFDYPPDSYHSPHPTYETYSGDSCGNDSQFGYDCPRRFSLNYEPEPGFDQSQTPQFPVIHPPPQETSIEILQDQENEINSVATFLRKFNRYSFFKTPKVLLRAWDRVFKIKDALRNKQYKPEDTQELFRELFNDVQNIHEELAEYINTPGWNRPAFCNNGDDDDEDCTIAVTPDFSITNSLIMDNEHLHTISETKSNEFIKSSVENLVPIPSESEDFFDIKSEYDMPDCDNSQTTKSDTLMISSLKIDIKSEDFFGDSTSNYDESIHEEVIHEMSFKTYSNPLFDLDKEIISTEFNPIHNEDLDSTPKNDCFDTDSYLLESTLNRDTLMISSLKIDSLLAEFAGELIFLESIPLGVDESNCDSEEDIHLVERLLYDNSSPRPPKEFVFENFDAVIESFSPSPIPVEDSDSRMEEINLFLTPDDPMPPSIEDDDDDSERDILILEELPSNYSLSLPVIESFYFDIPLFSRLPAKPPDGNTGILNIKIMSDVSDQKVPITGLTITRVPNQEKSPDHLYHWGFEIFQLSAKCPMMIYGKNSYPGCSSFPFLSP</sequence>
<name>A0A6L2K341_TANCI</name>
<dbReference type="AlphaFoldDB" id="A0A6L2K341"/>
<gene>
    <name evidence="2" type="ORF">Tci_015190</name>
</gene>
<evidence type="ECO:0000313" key="2">
    <source>
        <dbReference type="EMBL" id="GEU43212.1"/>
    </source>
</evidence>
<proteinExistence type="predicted"/>
<feature type="non-terminal residue" evidence="2">
    <location>
        <position position="1"/>
    </location>
</feature>
<comment type="caution">
    <text evidence="2">The sequence shown here is derived from an EMBL/GenBank/DDBJ whole genome shotgun (WGS) entry which is preliminary data.</text>
</comment>
<accession>A0A6L2K341</accession>